<keyword evidence="1" id="KW-0812">Transmembrane</keyword>
<keyword evidence="1" id="KW-1133">Transmembrane helix</keyword>
<keyword evidence="1" id="KW-0472">Membrane</keyword>
<comment type="caution">
    <text evidence="2">The sequence shown here is derived from an EMBL/GenBank/DDBJ whole genome shotgun (WGS) entry which is preliminary data.</text>
</comment>
<reference evidence="2" key="1">
    <citation type="submission" date="2023-07" db="EMBL/GenBank/DDBJ databases">
        <title>Mucosal microbiota of week-old chicken and adult hens.</title>
        <authorList>
            <person name="Volf J."/>
            <person name="Karasova D."/>
            <person name="Crhanova M."/>
            <person name="Faldynova M."/>
            <person name="Prikrylova H."/>
            <person name="Zeman M."/>
            <person name="Babak V."/>
            <person name="Rajova J."/>
            <person name="Rychlik I."/>
        </authorList>
    </citation>
    <scope>NUCLEOTIDE SEQUENCE</scope>
    <source>
        <strain evidence="2">ET902</strain>
    </source>
</reference>
<sequence>MKLHEMMQFKSKIERRKHYFDLPSLPDREWQYMLQRAKMESSKKNEFNPFYAFMCSARLSFALSSAIVLALVLSLLYSNPQDETNTKTNTASTARTNINVVNVANSSFI</sequence>
<gene>
    <name evidence="2" type="ORF">Q5M86_08910</name>
</gene>
<protein>
    <submittedName>
        <fullName evidence="2">Uncharacterized protein</fullName>
    </submittedName>
</protein>
<dbReference type="EMBL" id="JAUPBM010000113">
    <property type="protein sequence ID" value="MDO7020891.1"/>
    <property type="molecule type" value="Genomic_DNA"/>
</dbReference>
<proteinExistence type="predicted"/>
<evidence type="ECO:0000256" key="1">
    <source>
        <dbReference type="SAM" id="Phobius"/>
    </source>
</evidence>
<organism evidence="2 3">
    <name type="scientific">Brachyspira innocens</name>
    <dbReference type="NCBI Taxonomy" id="13264"/>
    <lineage>
        <taxon>Bacteria</taxon>
        <taxon>Pseudomonadati</taxon>
        <taxon>Spirochaetota</taxon>
        <taxon>Spirochaetia</taxon>
        <taxon>Brachyspirales</taxon>
        <taxon>Brachyspiraceae</taxon>
        <taxon>Brachyspira</taxon>
    </lineage>
</organism>
<dbReference type="Proteomes" id="UP001175147">
    <property type="component" value="Unassembled WGS sequence"/>
</dbReference>
<evidence type="ECO:0000313" key="2">
    <source>
        <dbReference type="EMBL" id="MDO7020891.1"/>
    </source>
</evidence>
<name>A0ABT8YYE1_9SPIR</name>
<keyword evidence="3" id="KW-1185">Reference proteome</keyword>
<feature type="transmembrane region" description="Helical" evidence="1">
    <location>
        <begin position="50"/>
        <end position="77"/>
    </location>
</feature>
<evidence type="ECO:0000313" key="3">
    <source>
        <dbReference type="Proteomes" id="UP001175147"/>
    </source>
</evidence>
<dbReference type="RefSeq" id="WP_020005063.1">
    <property type="nucleotide sequence ID" value="NZ_JAUPBL010000098.1"/>
</dbReference>
<accession>A0ABT8YYE1</accession>